<dbReference type="OrthoDB" id="106293at2759"/>
<protein>
    <submittedName>
        <fullName evidence="2">Unnamed protein product</fullName>
    </submittedName>
</protein>
<comment type="caution">
    <text evidence="2">The sequence shown here is derived from an EMBL/GenBank/DDBJ whole genome shotgun (WGS) entry which is preliminary data.</text>
</comment>
<evidence type="ECO:0000313" key="2">
    <source>
        <dbReference type="EMBL" id="GMF28403.1"/>
    </source>
</evidence>
<keyword evidence="3" id="KW-1185">Reference proteome</keyword>
<gene>
    <name evidence="2" type="ORF">Plil01_001195900</name>
</gene>
<reference evidence="2" key="1">
    <citation type="submission" date="2023-04" db="EMBL/GenBank/DDBJ databases">
        <title>Phytophthora lilii NBRC 32176.</title>
        <authorList>
            <person name="Ichikawa N."/>
            <person name="Sato H."/>
            <person name="Tonouchi N."/>
        </authorList>
    </citation>
    <scope>NUCLEOTIDE SEQUENCE</scope>
    <source>
        <strain evidence="2">NBRC 32176</strain>
    </source>
</reference>
<evidence type="ECO:0000256" key="1">
    <source>
        <dbReference type="SAM" id="Coils"/>
    </source>
</evidence>
<dbReference type="EMBL" id="BSXW01000712">
    <property type="protein sequence ID" value="GMF28403.1"/>
    <property type="molecule type" value="Genomic_DNA"/>
</dbReference>
<sequence>METVFCKDQPLAAFNPDGMRASSQPSAALINVLSAETAMADAADLLSTVSVPIVKEEQPARQPAAAQAKPKKKRIRRQKLELEYLRDLVGKLEQQMTQLKASRTAGVETAGKAPSVWKPIAERQQRERARVEEKNQKLRVSLEGQLKLATKLERLLRKRPREDEMAEVAAFKRCKPPVDTTADDDIFVDQLAHVERAHLDVDKIFGGPEFADRTASFCNLHVMSDPGADTGVAFVTKANSMLPFDVQVTEKAFWRAFAEEGPKKLSYFHDERIATDNLVARSYGLNFNAGSFQTDVKGKQTYRKVVGDDCVMIMWKSHTEPLEINGTKLSGLRCNQIGWIVLRGVKLMDVSDDAQSGDIDTSRAMMSTSLQSFCKMTLELQEDITDQELQVGALTDFVVNSHDAITDVCGRQLNEVLVEEDWNINGWLDNIAL</sequence>
<feature type="coiled-coil region" evidence="1">
    <location>
        <begin position="75"/>
        <end position="141"/>
    </location>
</feature>
<proteinExistence type="predicted"/>
<keyword evidence="1" id="KW-0175">Coiled coil</keyword>
<accession>A0A9W6U8M9</accession>
<name>A0A9W6U8M9_9STRA</name>
<dbReference type="PANTHER" id="PTHR35796:SF3">
    <property type="entry name" value="BHLH DOMAIN-CONTAINING PROTEIN"/>
    <property type="match status" value="1"/>
</dbReference>
<dbReference type="PANTHER" id="PTHR35796">
    <property type="entry name" value="HYPOTHETICAL CYTOSOLIC PROTEIN"/>
    <property type="match status" value="1"/>
</dbReference>
<evidence type="ECO:0000313" key="3">
    <source>
        <dbReference type="Proteomes" id="UP001165083"/>
    </source>
</evidence>
<organism evidence="2 3">
    <name type="scientific">Phytophthora lilii</name>
    <dbReference type="NCBI Taxonomy" id="2077276"/>
    <lineage>
        <taxon>Eukaryota</taxon>
        <taxon>Sar</taxon>
        <taxon>Stramenopiles</taxon>
        <taxon>Oomycota</taxon>
        <taxon>Peronosporomycetes</taxon>
        <taxon>Peronosporales</taxon>
        <taxon>Peronosporaceae</taxon>
        <taxon>Phytophthora</taxon>
    </lineage>
</organism>
<dbReference type="AlphaFoldDB" id="A0A9W6U8M9"/>
<dbReference type="Proteomes" id="UP001165083">
    <property type="component" value="Unassembled WGS sequence"/>
</dbReference>